<dbReference type="InterPro" id="IPR039373">
    <property type="entry name" value="Peptidase_M28B"/>
</dbReference>
<dbReference type="Proteomes" id="UP001518990">
    <property type="component" value="Unassembled WGS sequence"/>
</dbReference>
<sequence length="552" mass="59568">MSDTVAHLTGNVGGPALMEHVREFAKRVKLSGTPEELESFRYLKAQMDSFGYRTRLLIHDAYISLPGPARVEAGGTTPQAITHSFSRPSPAGGLRGELTYVDRGAEADFQGRDLRGKILLVDGIASPAVSARASAAGAAGQLHISPQEHLHEMCISPVWGNPTDITLAALPTTVVCTIAQSAGRTLHARMKAGEALEAVLHAEVDTGWRPTPLLEAELDGEDGAEAPFILLSGHHDTWYEGVMDNGSANATMLEVARLLASHRAGWRRGLRVCFWSGHSHGRYSGSAWYADQNWDDLDRRCAAHVNVDSTGGIGATTLTQTEVTPELVSLAAEAIRRETGQNYAGKRPSRSSDQSFWGIGIPSMFGGLSTQVPGTPTFGPPEMRNSLGWWWHTPHDLIDKVDEEFLIRDTKVFVHALWRLLSDPVLPLTPGDTASALVQELRALPVGRDDAPPISAALAAAEAVQAAAEGARSDQALMRACRALVSLHMSEGDRFQHDPALPGTPWPVLRPLRDWADAAPDSDAARFLAVAATRACNRLMHGLRQAEHALRN</sequence>
<dbReference type="SUPFAM" id="SSF53187">
    <property type="entry name" value="Zn-dependent exopeptidases"/>
    <property type="match status" value="1"/>
</dbReference>
<dbReference type="SUPFAM" id="SSF52025">
    <property type="entry name" value="PA domain"/>
    <property type="match status" value="1"/>
</dbReference>
<proteinExistence type="predicted"/>
<name>A0ABS3KFI6_9PROT</name>
<reference evidence="2 3" key="1">
    <citation type="submission" date="2020-09" db="EMBL/GenBank/DDBJ databases">
        <title>Roseomonas.</title>
        <authorList>
            <person name="Zhu W."/>
        </authorList>
    </citation>
    <scope>NUCLEOTIDE SEQUENCE [LARGE SCALE GENOMIC DNA]</scope>
    <source>
        <strain evidence="2 3">1311</strain>
    </source>
</reference>
<dbReference type="InterPro" id="IPR046450">
    <property type="entry name" value="PA_dom_sf"/>
</dbReference>
<dbReference type="EMBL" id="JACTNF010000018">
    <property type="protein sequence ID" value="MBO1076204.1"/>
    <property type="molecule type" value="Genomic_DNA"/>
</dbReference>
<organism evidence="2 3">
    <name type="scientific">Roseomonas marmotae</name>
    <dbReference type="NCBI Taxonomy" id="2768161"/>
    <lineage>
        <taxon>Bacteria</taxon>
        <taxon>Pseudomonadati</taxon>
        <taxon>Pseudomonadota</taxon>
        <taxon>Alphaproteobacteria</taxon>
        <taxon>Acetobacterales</taxon>
        <taxon>Roseomonadaceae</taxon>
        <taxon>Roseomonas</taxon>
    </lineage>
</organism>
<comment type="caution">
    <text evidence="2">The sequence shown here is derived from an EMBL/GenBank/DDBJ whole genome shotgun (WGS) entry which is preliminary data.</text>
</comment>
<protein>
    <submittedName>
        <fullName evidence="2">M28 family peptidase</fullName>
    </submittedName>
</protein>
<evidence type="ECO:0000313" key="3">
    <source>
        <dbReference type="Proteomes" id="UP001518990"/>
    </source>
</evidence>
<feature type="domain" description="Peptidase M28" evidence="1">
    <location>
        <begin position="217"/>
        <end position="411"/>
    </location>
</feature>
<gene>
    <name evidence="2" type="ORF">IAI60_16430</name>
</gene>
<keyword evidence="3" id="KW-1185">Reference proteome</keyword>
<evidence type="ECO:0000313" key="2">
    <source>
        <dbReference type="EMBL" id="MBO1076204.1"/>
    </source>
</evidence>
<dbReference type="Gene3D" id="3.50.30.30">
    <property type="match status" value="1"/>
</dbReference>
<dbReference type="Gene3D" id="3.40.630.10">
    <property type="entry name" value="Zn peptidases"/>
    <property type="match status" value="1"/>
</dbReference>
<dbReference type="InterPro" id="IPR007484">
    <property type="entry name" value="Peptidase_M28"/>
</dbReference>
<evidence type="ECO:0000259" key="1">
    <source>
        <dbReference type="Pfam" id="PF04389"/>
    </source>
</evidence>
<accession>A0ABS3KFI6</accession>
<dbReference type="PANTHER" id="PTHR10404">
    <property type="entry name" value="N-ACETYLATED-ALPHA-LINKED ACIDIC DIPEPTIDASE"/>
    <property type="match status" value="1"/>
</dbReference>
<dbReference type="RefSeq" id="WP_207448974.1">
    <property type="nucleotide sequence ID" value="NZ_CP061095.1"/>
</dbReference>
<dbReference type="Pfam" id="PF04389">
    <property type="entry name" value="Peptidase_M28"/>
    <property type="match status" value="1"/>
</dbReference>
<dbReference type="PANTHER" id="PTHR10404:SF46">
    <property type="entry name" value="VACUOLAR PROTEIN SORTING-ASSOCIATED PROTEIN 70"/>
    <property type="match status" value="1"/>
</dbReference>